<dbReference type="Proteomes" id="UP000677228">
    <property type="component" value="Unassembled WGS sequence"/>
</dbReference>
<dbReference type="EMBL" id="CAJOBA010001764">
    <property type="protein sequence ID" value="CAF3613449.1"/>
    <property type="molecule type" value="Genomic_DNA"/>
</dbReference>
<evidence type="ECO:0000313" key="4">
    <source>
        <dbReference type="EMBL" id="CAF3613449.1"/>
    </source>
</evidence>
<organism evidence="3 6">
    <name type="scientific">Didymodactylos carnosus</name>
    <dbReference type="NCBI Taxonomy" id="1234261"/>
    <lineage>
        <taxon>Eukaryota</taxon>
        <taxon>Metazoa</taxon>
        <taxon>Spiralia</taxon>
        <taxon>Gnathifera</taxon>
        <taxon>Rotifera</taxon>
        <taxon>Eurotatoria</taxon>
        <taxon>Bdelloidea</taxon>
        <taxon>Philodinida</taxon>
        <taxon>Philodinidae</taxon>
        <taxon>Didymodactylos</taxon>
    </lineage>
</organism>
<accession>A0A815VYW9</accession>
<evidence type="ECO:0000313" key="2">
    <source>
        <dbReference type="EMBL" id="CAF0828903.1"/>
    </source>
</evidence>
<evidence type="ECO:0000313" key="5">
    <source>
        <dbReference type="EMBL" id="CAF4402198.1"/>
    </source>
</evidence>
<evidence type="ECO:0000256" key="1">
    <source>
        <dbReference type="SAM" id="SignalP"/>
    </source>
</evidence>
<dbReference type="EMBL" id="CAJNOK010001764">
    <property type="protein sequence ID" value="CAF0828903.1"/>
    <property type="molecule type" value="Genomic_DNA"/>
</dbReference>
<keyword evidence="1" id="KW-0732">Signal</keyword>
<gene>
    <name evidence="3" type="ORF">GPM918_LOCUS38673</name>
    <name evidence="2" type="ORF">OVA965_LOCUS6042</name>
    <name evidence="5" type="ORF">SRO942_LOCUS39511</name>
    <name evidence="4" type="ORF">TMI583_LOCUS6038</name>
</gene>
<dbReference type="Proteomes" id="UP000682733">
    <property type="component" value="Unassembled WGS sequence"/>
</dbReference>
<dbReference type="EMBL" id="CAJNOQ010025959">
    <property type="protein sequence ID" value="CAF1541794.1"/>
    <property type="molecule type" value="Genomic_DNA"/>
</dbReference>
<dbReference type="Proteomes" id="UP000681722">
    <property type="component" value="Unassembled WGS sequence"/>
</dbReference>
<keyword evidence="6" id="KW-1185">Reference proteome</keyword>
<dbReference type="EMBL" id="CAJOBC010091597">
    <property type="protein sequence ID" value="CAF4402198.1"/>
    <property type="molecule type" value="Genomic_DNA"/>
</dbReference>
<sequence>MKLCLGALWLLCFIQKSLGSPSMNDVDCLRSLDYDMLFQSQIDMLDTGGICNQNEIRLNAHKKGMEHAYNDLTSSLNHSILIGGYWTIPNFLWNAATNHQCHLKKINTCRPDLWLPLGILINCSDSIEQSLNWSQRTLHQKFSKLERLIPNTEVKSALPFPNLFNVTILDIKQSDVCQKQNSIVCHKQMSQHGGHKSRCSYYFCHTTEARDMIEITVKYENTNTTVSILMMCHTLPGNTGIPDDTKCHFLKPQTSFVFCDKE</sequence>
<dbReference type="AlphaFoldDB" id="A0A815VYW9"/>
<proteinExistence type="predicted"/>
<dbReference type="OrthoDB" id="10003308at2759"/>
<name>A0A815VYW9_9BILA</name>
<evidence type="ECO:0000313" key="3">
    <source>
        <dbReference type="EMBL" id="CAF1541794.1"/>
    </source>
</evidence>
<feature type="chain" id="PRO_5036229166" evidence="1">
    <location>
        <begin position="20"/>
        <end position="262"/>
    </location>
</feature>
<feature type="signal peptide" evidence="1">
    <location>
        <begin position="1"/>
        <end position="19"/>
    </location>
</feature>
<dbReference type="Proteomes" id="UP000663829">
    <property type="component" value="Unassembled WGS sequence"/>
</dbReference>
<reference evidence="3" key="1">
    <citation type="submission" date="2021-02" db="EMBL/GenBank/DDBJ databases">
        <authorList>
            <person name="Nowell W R."/>
        </authorList>
    </citation>
    <scope>NUCLEOTIDE SEQUENCE</scope>
</reference>
<comment type="caution">
    <text evidence="3">The sequence shown here is derived from an EMBL/GenBank/DDBJ whole genome shotgun (WGS) entry which is preliminary data.</text>
</comment>
<protein>
    <submittedName>
        <fullName evidence="3">Uncharacterized protein</fullName>
    </submittedName>
</protein>
<evidence type="ECO:0000313" key="6">
    <source>
        <dbReference type="Proteomes" id="UP000663829"/>
    </source>
</evidence>